<organism evidence="9 10">
    <name type="scientific">Rhodococcus gannanensis</name>
    <dbReference type="NCBI Taxonomy" id="1960308"/>
    <lineage>
        <taxon>Bacteria</taxon>
        <taxon>Bacillati</taxon>
        <taxon>Actinomycetota</taxon>
        <taxon>Actinomycetes</taxon>
        <taxon>Mycobacteriales</taxon>
        <taxon>Nocardiaceae</taxon>
        <taxon>Rhodococcus</taxon>
    </lineage>
</organism>
<feature type="transmembrane region" description="Helical" evidence="7">
    <location>
        <begin position="207"/>
        <end position="227"/>
    </location>
</feature>
<keyword evidence="5 7" id="KW-1133">Transmembrane helix</keyword>
<keyword evidence="4 7" id="KW-0812">Transmembrane</keyword>
<accession>A0ABW4PCG7</accession>
<feature type="transmembrane region" description="Helical" evidence="7">
    <location>
        <begin position="149"/>
        <end position="170"/>
    </location>
</feature>
<feature type="transmembrane region" description="Helical" evidence="7">
    <location>
        <begin position="275"/>
        <end position="300"/>
    </location>
</feature>
<keyword evidence="3" id="KW-1003">Cell membrane</keyword>
<dbReference type="PROSITE" id="PS51257">
    <property type="entry name" value="PROKAR_LIPOPROTEIN"/>
    <property type="match status" value="1"/>
</dbReference>
<evidence type="ECO:0000256" key="3">
    <source>
        <dbReference type="ARBA" id="ARBA00022475"/>
    </source>
</evidence>
<feature type="transmembrane region" description="Helical" evidence="7">
    <location>
        <begin position="368"/>
        <end position="388"/>
    </location>
</feature>
<sequence length="542" mass="56612">MPAIEDRAESSPRERWAALGALVTSCLAVLLVLVDNTVVVVALPTLANDLGAGFGGLQWVVDSYTLPFAGFLLMFGHLGDRLGRRRVMLGGLIGIAAASIIGAAADTLTQVLVARTAMGIAAAAVFPATLAIITAAFPSRRGRAAGIAAWTAMAGFAVALGPVVGGWLLTHFSWHAVFWVNVPLAVVVAAASLVFVRESRSETTGPLDVQGIVLSILGVFLLVWSFIEAPRHGWLSPLTLGGIAGALALLAAFAVRELRAPYPVLDVGLFRIRRFAFPALALAVSYFAMFGFLFIVSQYFQAVLMMDPLTFGIHSLPFALAVGVGAPASAWLGYRYGHAGVVVAGMAILASGLYWASHATVTTTYWEIPFGSMILMGAGLGIVTGPVTDSIMSSVPASAAGAGSAVNDTTREVGGALGIAVLGSVLFGKYHEVVSAKLDSYGPLVGGFVSDRERELVENSPVSILSILERTDLPPAITDLTDPNSLVYVMQDAAMQGWQQSAMLMVVSVVVTAVVFALFMPWTRGQSLIDSSADVTGPAAHP</sequence>
<feature type="domain" description="Major facilitator superfamily (MFS) profile" evidence="8">
    <location>
        <begin position="21"/>
        <end position="454"/>
    </location>
</feature>
<dbReference type="SUPFAM" id="SSF103473">
    <property type="entry name" value="MFS general substrate transporter"/>
    <property type="match status" value="2"/>
</dbReference>
<feature type="transmembrane region" description="Helical" evidence="7">
    <location>
        <begin position="54"/>
        <end position="75"/>
    </location>
</feature>
<feature type="transmembrane region" description="Helical" evidence="7">
    <location>
        <begin position="233"/>
        <end position="255"/>
    </location>
</feature>
<dbReference type="Pfam" id="PF07690">
    <property type="entry name" value="MFS_1"/>
    <property type="match status" value="1"/>
</dbReference>
<evidence type="ECO:0000313" key="10">
    <source>
        <dbReference type="Proteomes" id="UP001597286"/>
    </source>
</evidence>
<keyword evidence="10" id="KW-1185">Reference proteome</keyword>
<gene>
    <name evidence="9" type="ORF">ACFSJG_24865</name>
</gene>
<evidence type="ECO:0000313" key="9">
    <source>
        <dbReference type="EMBL" id="MFD1815464.1"/>
    </source>
</evidence>
<evidence type="ECO:0000256" key="2">
    <source>
        <dbReference type="ARBA" id="ARBA00022448"/>
    </source>
</evidence>
<proteinExistence type="predicted"/>
<evidence type="ECO:0000259" key="8">
    <source>
        <dbReference type="PROSITE" id="PS50850"/>
    </source>
</evidence>
<evidence type="ECO:0000256" key="1">
    <source>
        <dbReference type="ARBA" id="ARBA00004651"/>
    </source>
</evidence>
<dbReference type="CDD" id="cd17321">
    <property type="entry name" value="MFS_MMR_MDR_like"/>
    <property type="match status" value="1"/>
</dbReference>
<dbReference type="InterPro" id="IPR011701">
    <property type="entry name" value="MFS"/>
</dbReference>
<dbReference type="NCBIfam" id="TIGR00711">
    <property type="entry name" value="efflux_EmrB"/>
    <property type="match status" value="1"/>
</dbReference>
<dbReference type="Proteomes" id="UP001597286">
    <property type="component" value="Unassembled WGS sequence"/>
</dbReference>
<keyword evidence="6 7" id="KW-0472">Membrane</keyword>
<keyword evidence="2" id="KW-0813">Transport</keyword>
<dbReference type="PRINTS" id="PR01036">
    <property type="entry name" value="TCRTETB"/>
</dbReference>
<comment type="subcellular location">
    <subcellularLocation>
        <location evidence="1">Cell membrane</location>
        <topology evidence="1">Multi-pass membrane protein</topology>
    </subcellularLocation>
</comment>
<evidence type="ECO:0000256" key="4">
    <source>
        <dbReference type="ARBA" id="ARBA00022692"/>
    </source>
</evidence>
<name>A0ABW4PCG7_9NOCA</name>
<dbReference type="EMBL" id="JBHUFB010000020">
    <property type="protein sequence ID" value="MFD1815464.1"/>
    <property type="molecule type" value="Genomic_DNA"/>
</dbReference>
<protein>
    <submittedName>
        <fullName evidence="9">MFS transporter</fullName>
    </submittedName>
</protein>
<evidence type="ECO:0000256" key="7">
    <source>
        <dbReference type="SAM" id="Phobius"/>
    </source>
</evidence>
<evidence type="ECO:0000256" key="5">
    <source>
        <dbReference type="ARBA" id="ARBA00022989"/>
    </source>
</evidence>
<feature type="transmembrane region" description="Helical" evidence="7">
    <location>
        <begin position="117"/>
        <end position="137"/>
    </location>
</feature>
<dbReference type="PROSITE" id="PS50850">
    <property type="entry name" value="MFS"/>
    <property type="match status" value="1"/>
</dbReference>
<dbReference type="PANTHER" id="PTHR42718:SF42">
    <property type="entry name" value="EXPORT PROTEIN"/>
    <property type="match status" value="1"/>
</dbReference>
<dbReference type="InterPro" id="IPR036259">
    <property type="entry name" value="MFS_trans_sf"/>
</dbReference>
<comment type="caution">
    <text evidence="9">The sequence shown here is derived from an EMBL/GenBank/DDBJ whole genome shotgun (WGS) entry which is preliminary data.</text>
</comment>
<dbReference type="RefSeq" id="WP_378487889.1">
    <property type="nucleotide sequence ID" value="NZ_JBHUFB010000020.1"/>
</dbReference>
<feature type="transmembrane region" description="Helical" evidence="7">
    <location>
        <begin position="16"/>
        <end position="34"/>
    </location>
</feature>
<feature type="transmembrane region" description="Helical" evidence="7">
    <location>
        <begin position="176"/>
        <end position="195"/>
    </location>
</feature>
<reference evidence="10" key="1">
    <citation type="journal article" date="2019" name="Int. J. Syst. Evol. Microbiol.">
        <title>The Global Catalogue of Microorganisms (GCM) 10K type strain sequencing project: providing services to taxonomists for standard genome sequencing and annotation.</title>
        <authorList>
            <consortium name="The Broad Institute Genomics Platform"/>
            <consortium name="The Broad Institute Genome Sequencing Center for Infectious Disease"/>
            <person name="Wu L."/>
            <person name="Ma J."/>
        </authorList>
    </citation>
    <scope>NUCLEOTIDE SEQUENCE [LARGE SCALE GENOMIC DNA]</scope>
    <source>
        <strain evidence="10">DT72</strain>
    </source>
</reference>
<feature type="transmembrane region" description="Helical" evidence="7">
    <location>
        <begin position="339"/>
        <end position="356"/>
    </location>
</feature>
<dbReference type="InterPro" id="IPR020846">
    <property type="entry name" value="MFS_dom"/>
</dbReference>
<dbReference type="PANTHER" id="PTHR42718">
    <property type="entry name" value="MAJOR FACILITATOR SUPERFAMILY MULTIDRUG TRANSPORTER MFSC"/>
    <property type="match status" value="1"/>
</dbReference>
<feature type="transmembrane region" description="Helical" evidence="7">
    <location>
        <begin position="312"/>
        <end position="332"/>
    </location>
</feature>
<evidence type="ECO:0000256" key="6">
    <source>
        <dbReference type="ARBA" id="ARBA00023136"/>
    </source>
</evidence>
<feature type="transmembrane region" description="Helical" evidence="7">
    <location>
        <begin position="87"/>
        <end position="105"/>
    </location>
</feature>
<dbReference type="Gene3D" id="1.20.1250.20">
    <property type="entry name" value="MFS general substrate transporter like domains"/>
    <property type="match status" value="1"/>
</dbReference>
<dbReference type="InterPro" id="IPR004638">
    <property type="entry name" value="EmrB-like"/>
</dbReference>
<feature type="transmembrane region" description="Helical" evidence="7">
    <location>
        <begin position="502"/>
        <end position="522"/>
    </location>
</feature>
<dbReference type="Gene3D" id="1.20.1720.10">
    <property type="entry name" value="Multidrug resistance protein D"/>
    <property type="match status" value="1"/>
</dbReference>